<sequence length="353" mass="41377">ILTQIHTIRNGSIQGDNLQLCYFFYQFFWHSAPTKLITQTITDYDLNQFINLLEKKLNVVFTQNSKIRILLWCKILKRSNSRKSNVSQVILKLIDEIQEDSAYKIIRECYFLSQSYSAFLGSDYNAAYIYIFLLSAFPSHSSILEELCESSWPTKVHAIIDLNESILEKVCHYFKLDKKHVYDSLSFNHKHLLSSIHSGILFFKGKIEKNEVDCLFLDIPKDFVYKDVTAKLIAWLGRKNLWNFNGINEVYLTWVYHDIISAILNSNLSTITIGINLNKSPLIESLYTNSIKKIYITESYVHVEPATPNKKYDIIISDDETAKWEYNFRFFYLMEDIQTDYGKPIREVLKNIE</sequence>
<protein>
    <recommendedName>
        <fullName evidence="3">Mga helix-turn-helix domain-containing protein</fullName>
    </recommendedName>
</protein>
<feature type="non-terminal residue" evidence="1">
    <location>
        <position position="1"/>
    </location>
</feature>
<comment type="caution">
    <text evidence="1">The sequence shown here is derived from an EMBL/GenBank/DDBJ whole genome shotgun (WGS) entry which is preliminary data.</text>
</comment>
<keyword evidence="2" id="KW-1185">Reference proteome</keyword>
<evidence type="ECO:0000313" key="1">
    <source>
        <dbReference type="EMBL" id="MBO0449543.1"/>
    </source>
</evidence>
<accession>A0ABS3H8P4</accession>
<proteinExistence type="predicted"/>
<dbReference type="RefSeq" id="WP_206903661.1">
    <property type="nucleotide sequence ID" value="NZ_JAFLVT010000009.1"/>
</dbReference>
<dbReference type="Proteomes" id="UP000664256">
    <property type="component" value="Unassembled WGS sequence"/>
</dbReference>
<dbReference type="EMBL" id="JAFLVT010000009">
    <property type="protein sequence ID" value="MBO0449543.1"/>
    <property type="molecule type" value="Genomic_DNA"/>
</dbReference>
<organism evidence="1 2">
    <name type="scientific">Candidatus Enterococcus myersii</name>
    <dbReference type="NCBI Taxonomy" id="2815322"/>
    <lineage>
        <taxon>Bacteria</taxon>
        <taxon>Bacillati</taxon>
        <taxon>Bacillota</taxon>
        <taxon>Bacilli</taxon>
        <taxon>Lactobacillales</taxon>
        <taxon>Enterococcaceae</taxon>
        <taxon>Enterococcus</taxon>
    </lineage>
</organism>
<reference evidence="1 2" key="1">
    <citation type="submission" date="2021-03" db="EMBL/GenBank/DDBJ databases">
        <title>Enterococcal diversity collection.</title>
        <authorList>
            <person name="Gilmore M.S."/>
            <person name="Schwartzman J."/>
            <person name="Van Tyne D."/>
            <person name="Martin M."/>
            <person name="Earl A.M."/>
            <person name="Manson A.L."/>
            <person name="Straub T."/>
            <person name="Salamzade R."/>
            <person name="Saavedra J."/>
            <person name="Lebreton F."/>
            <person name="Prichula J."/>
            <person name="Schaufler K."/>
            <person name="Gaca A."/>
            <person name="Sgardioli B."/>
            <person name="Wagenaar J."/>
            <person name="Strong T."/>
        </authorList>
    </citation>
    <scope>NUCLEOTIDE SEQUENCE [LARGE SCALE GENOMIC DNA]</scope>
    <source>
        <strain evidence="1 2">MJM12</strain>
    </source>
</reference>
<name>A0ABS3H8P4_9ENTE</name>
<gene>
    <name evidence="1" type="ORF">JZO76_08320</name>
</gene>
<evidence type="ECO:0000313" key="2">
    <source>
        <dbReference type="Proteomes" id="UP000664256"/>
    </source>
</evidence>
<evidence type="ECO:0008006" key="3">
    <source>
        <dbReference type="Google" id="ProtNLM"/>
    </source>
</evidence>